<dbReference type="InterPro" id="IPR050109">
    <property type="entry name" value="HTH-type_TetR-like_transc_reg"/>
</dbReference>
<evidence type="ECO:0000256" key="1">
    <source>
        <dbReference type="ARBA" id="ARBA00023015"/>
    </source>
</evidence>
<dbReference type="Pfam" id="PF00440">
    <property type="entry name" value="TetR_N"/>
    <property type="match status" value="1"/>
</dbReference>
<evidence type="ECO:0000313" key="6">
    <source>
        <dbReference type="EMBL" id="QFG02768.1"/>
    </source>
</evidence>
<dbReference type="PRINTS" id="PR00455">
    <property type="entry name" value="HTHTETR"/>
</dbReference>
<dbReference type="Proteomes" id="UP000326331">
    <property type="component" value="Chromosome"/>
</dbReference>
<keyword evidence="7" id="KW-1185">Reference proteome</keyword>
<keyword evidence="3" id="KW-0804">Transcription</keyword>
<evidence type="ECO:0000256" key="3">
    <source>
        <dbReference type="ARBA" id="ARBA00023163"/>
    </source>
</evidence>
<reference evidence="6 7" key="2">
    <citation type="submission" date="2019-10" db="EMBL/GenBank/DDBJ databases">
        <title>Thermopilla bonchosmolovskayae gen. nov., sp. nov., a moderately thermophilic Chloroflexi bacterium from a Chukotka hot spring (Arctic, Russia), representing a novel classis Thermopillaia, which include previously uncultivated lineage OLB14.</title>
        <authorList>
            <person name="Kochetkova T.V."/>
            <person name="Zayulina K.S."/>
            <person name="Zhigarkov V.S."/>
            <person name="Minaev N.V."/>
            <person name="Novikov A."/>
            <person name="Toshchakov S.V."/>
            <person name="Elcheninov A.G."/>
            <person name="Kublanov I.V."/>
        </authorList>
    </citation>
    <scope>NUCLEOTIDE SEQUENCE [LARGE SCALE GENOMIC DNA]</scope>
    <source>
        <strain evidence="6 7">3753O</strain>
    </source>
</reference>
<dbReference type="EMBL" id="CP042829">
    <property type="protein sequence ID" value="QFG02768.1"/>
    <property type="molecule type" value="Genomic_DNA"/>
</dbReference>
<dbReference type="PROSITE" id="PS01081">
    <property type="entry name" value="HTH_TETR_1"/>
    <property type="match status" value="1"/>
</dbReference>
<protein>
    <submittedName>
        <fullName evidence="6">TetR/AcrR family transcriptional regulator</fullName>
    </submittedName>
</protein>
<gene>
    <name evidence="6" type="ORF">Tbon_05515</name>
</gene>
<evidence type="ECO:0000256" key="2">
    <source>
        <dbReference type="ARBA" id="ARBA00023125"/>
    </source>
</evidence>
<feature type="domain" description="HTH tetR-type" evidence="5">
    <location>
        <begin position="10"/>
        <end position="70"/>
    </location>
</feature>
<accession>A0ABX6C108</accession>
<dbReference type="PANTHER" id="PTHR30055">
    <property type="entry name" value="HTH-TYPE TRANSCRIPTIONAL REGULATOR RUTR"/>
    <property type="match status" value="1"/>
</dbReference>
<dbReference type="InterPro" id="IPR009057">
    <property type="entry name" value="Homeodomain-like_sf"/>
</dbReference>
<dbReference type="InterPro" id="IPR001647">
    <property type="entry name" value="HTH_TetR"/>
</dbReference>
<dbReference type="RefSeq" id="WP_158066692.1">
    <property type="nucleotide sequence ID" value="NZ_CP042829.1"/>
</dbReference>
<feature type="DNA-binding region" description="H-T-H motif" evidence="4">
    <location>
        <begin position="33"/>
        <end position="52"/>
    </location>
</feature>
<evidence type="ECO:0000256" key="4">
    <source>
        <dbReference type="PROSITE-ProRule" id="PRU00335"/>
    </source>
</evidence>
<evidence type="ECO:0000313" key="7">
    <source>
        <dbReference type="Proteomes" id="UP000326331"/>
    </source>
</evidence>
<dbReference type="SUPFAM" id="SSF46689">
    <property type="entry name" value="Homeodomain-like"/>
    <property type="match status" value="1"/>
</dbReference>
<dbReference type="InterPro" id="IPR023772">
    <property type="entry name" value="DNA-bd_HTH_TetR-type_CS"/>
</dbReference>
<keyword evidence="1" id="KW-0805">Transcription regulation</keyword>
<dbReference type="Gene3D" id="1.10.357.10">
    <property type="entry name" value="Tetracycline Repressor, domain 2"/>
    <property type="match status" value="1"/>
</dbReference>
<sequence length="208" mass="22673">MAKVSQAHLDARRRSILDAAAKVFAEKGVAAATMAEIAHEAGISPGAIYRYFPSKEDLARGCMEGSAEAVKAAWQHPEQVETDFRTLSRATFAELERSGADADTRLLLERALVAVRDADAALVEEFGAELQRIVRGVAFLLRRDFGARLEGLDVEALAQALYSFYWGARFVRLMAPDAVAPTRQLEALQALMEAAFSVADRESAGTER</sequence>
<proteinExistence type="predicted"/>
<organism evidence="6 7">
    <name type="scientific">Tepidiforma bonchosmolovskayae</name>
    <dbReference type="NCBI Taxonomy" id="2601677"/>
    <lineage>
        <taxon>Bacteria</taxon>
        <taxon>Bacillati</taxon>
        <taxon>Chloroflexota</taxon>
        <taxon>Tepidiformia</taxon>
        <taxon>Tepidiformales</taxon>
        <taxon>Tepidiformaceae</taxon>
        <taxon>Tepidiforma</taxon>
    </lineage>
</organism>
<evidence type="ECO:0000259" key="5">
    <source>
        <dbReference type="PROSITE" id="PS50977"/>
    </source>
</evidence>
<dbReference type="PROSITE" id="PS50977">
    <property type="entry name" value="HTH_TETR_2"/>
    <property type="match status" value="1"/>
</dbReference>
<name>A0ABX6C108_9CHLR</name>
<keyword evidence="2 4" id="KW-0238">DNA-binding</keyword>
<dbReference type="PANTHER" id="PTHR30055:SF234">
    <property type="entry name" value="HTH-TYPE TRANSCRIPTIONAL REGULATOR BETI"/>
    <property type="match status" value="1"/>
</dbReference>
<reference evidence="6 7" key="1">
    <citation type="submission" date="2019-08" db="EMBL/GenBank/DDBJ databases">
        <authorList>
            <person name="Toschakov S.V."/>
        </authorList>
    </citation>
    <scope>NUCLEOTIDE SEQUENCE [LARGE SCALE GENOMIC DNA]</scope>
    <source>
        <strain evidence="6 7">3753O</strain>
    </source>
</reference>